<dbReference type="GO" id="GO:0016787">
    <property type="term" value="F:hydrolase activity"/>
    <property type="evidence" value="ECO:0007669"/>
    <property type="project" value="UniProtKB-KW"/>
</dbReference>
<dbReference type="PANTHER" id="PTHR43248">
    <property type="entry name" value="2-SUCCINYL-6-HYDROXY-2,4-CYCLOHEXADIENE-1-CARBOXYLATE SYNTHASE"/>
    <property type="match status" value="1"/>
</dbReference>
<keyword evidence="3" id="KW-1133">Transmembrane helix</keyword>
<dbReference type="EMBL" id="JAULSR010000010">
    <property type="protein sequence ID" value="KAK0610522.1"/>
    <property type="molecule type" value="Genomic_DNA"/>
</dbReference>
<gene>
    <name evidence="6" type="ORF">B0T17DRAFT_544839</name>
</gene>
<protein>
    <recommendedName>
        <fullName evidence="8">Hydrolase</fullName>
    </recommendedName>
</protein>
<evidence type="ECO:0000313" key="7">
    <source>
        <dbReference type="Proteomes" id="UP001174934"/>
    </source>
</evidence>
<accession>A0AA39TGW0</accession>
<dbReference type="InterPro" id="IPR051601">
    <property type="entry name" value="Serine_prot/Carboxylest_S33"/>
</dbReference>
<sequence length="687" mass="75471">MEKAPLLLSLPPPPPAPKHWLTRNRQGAWILKVAAILGLLLIVTLPQWSLAGPKSCPSSSSSAADNDDALLQHSSVVVPDHYKVKVSDATIIYGQFPRRSDKFHFLPCTNATLPPALNDTTPDATWAALYDPNPDHWSWGAPPKKNVSLSSDPYAGRGVYLCGYLDVPLDYTNASDTRITRLAVTKYQVSGFSPNSTSEKSERTLVIEPGGPGGSGTSYAWSSAEKITNRLSGGVFDVLGWDPRGVNASQPAVSCYPYDADRDRWYLLTNQFRAAVASPAGQLQLADAMNEAMFRACWELHGDLARFVGTSFVARDMEEIRKALGEDELTGYLVSYGTGIGQTYAGMFPDSVGRMILDGTEYVRDHRVLGGFGFTALDNVTDAWNDGFLGECLHAGPDHCALAKPRDGKPVVLSDLKQRMDRLISSLITRPVPGYSELSGPVLVTYSSLVSTIYGLLYNAQAWPGLARTLYALEEGNSTLAAVLVDNWYSDPSLPCPEIPRHPSSEEIFQMVVCADSYDAPQPADGLDWWLSLWSNMTTQSWIAGNGRFYDVFQCRQFTKYWPHPAEVFRGDLNHTLRHPVLLIAETYDPATPLRNGRRLASEMGPNARLIVHHGYGHSSRDTSNCTDSIARAYILNGTLPYEAETDCYANEKPYLYGVKKNETSTADVNMDDSSQALRLHRGDLAG</sequence>
<evidence type="ECO:0000259" key="4">
    <source>
        <dbReference type="Pfam" id="PF00561"/>
    </source>
</evidence>
<dbReference type="InterPro" id="IPR029058">
    <property type="entry name" value="AB_hydrolase_fold"/>
</dbReference>
<comment type="similarity">
    <text evidence="1">Belongs to the peptidase S33 family.</text>
</comment>
<evidence type="ECO:0000259" key="5">
    <source>
        <dbReference type="Pfam" id="PF08386"/>
    </source>
</evidence>
<name>A0AA39TGW0_9PEZI</name>
<keyword evidence="7" id="KW-1185">Reference proteome</keyword>
<evidence type="ECO:0000256" key="3">
    <source>
        <dbReference type="SAM" id="Phobius"/>
    </source>
</evidence>
<feature type="transmembrane region" description="Helical" evidence="3">
    <location>
        <begin position="29"/>
        <end position="50"/>
    </location>
</feature>
<dbReference type="PANTHER" id="PTHR43248:SF25">
    <property type="entry name" value="AB HYDROLASE-1 DOMAIN-CONTAINING PROTEIN-RELATED"/>
    <property type="match status" value="1"/>
</dbReference>
<dbReference type="Pfam" id="PF08386">
    <property type="entry name" value="Abhydrolase_4"/>
    <property type="match status" value="1"/>
</dbReference>
<keyword evidence="3" id="KW-0472">Membrane</keyword>
<organism evidence="6 7">
    <name type="scientific">Bombardia bombarda</name>
    <dbReference type="NCBI Taxonomy" id="252184"/>
    <lineage>
        <taxon>Eukaryota</taxon>
        <taxon>Fungi</taxon>
        <taxon>Dikarya</taxon>
        <taxon>Ascomycota</taxon>
        <taxon>Pezizomycotina</taxon>
        <taxon>Sordariomycetes</taxon>
        <taxon>Sordariomycetidae</taxon>
        <taxon>Sordariales</taxon>
        <taxon>Lasiosphaeriaceae</taxon>
        <taxon>Bombardia</taxon>
    </lineage>
</organism>
<keyword evidence="3" id="KW-0812">Transmembrane</keyword>
<dbReference type="InterPro" id="IPR000073">
    <property type="entry name" value="AB_hydrolase_1"/>
</dbReference>
<dbReference type="SUPFAM" id="SSF53474">
    <property type="entry name" value="alpha/beta-Hydrolases"/>
    <property type="match status" value="1"/>
</dbReference>
<evidence type="ECO:0008006" key="8">
    <source>
        <dbReference type="Google" id="ProtNLM"/>
    </source>
</evidence>
<dbReference type="Proteomes" id="UP001174934">
    <property type="component" value="Unassembled WGS sequence"/>
</dbReference>
<proteinExistence type="inferred from homology"/>
<evidence type="ECO:0000256" key="1">
    <source>
        <dbReference type="ARBA" id="ARBA00010088"/>
    </source>
</evidence>
<reference evidence="6" key="1">
    <citation type="submission" date="2023-06" db="EMBL/GenBank/DDBJ databases">
        <title>Genome-scale phylogeny and comparative genomics of the fungal order Sordariales.</title>
        <authorList>
            <consortium name="Lawrence Berkeley National Laboratory"/>
            <person name="Hensen N."/>
            <person name="Bonometti L."/>
            <person name="Westerberg I."/>
            <person name="Brannstrom I.O."/>
            <person name="Guillou S."/>
            <person name="Cros-Aarteil S."/>
            <person name="Calhoun S."/>
            <person name="Haridas S."/>
            <person name="Kuo A."/>
            <person name="Mondo S."/>
            <person name="Pangilinan J."/>
            <person name="Riley R."/>
            <person name="LaButti K."/>
            <person name="Andreopoulos B."/>
            <person name="Lipzen A."/>
            <person name="Chen C."/>
            <person name="Yanf M."/>
            <person name="Daum C."/>
            <person name="Ng V."/>
            <person name="Clum A."/>
            <person name="Steindorff A."/>
            <person name="Ohm R."/>
            <person name="Martin F."/>
            <person name="Silar P."/>
            <person name="Natvig D."/>
            <person name="Lalanne C."/>
            <person name="Gautier V."/>
            <person name="Ament-velasquez S.L."/>
            <person name="Kruys A."/>
            <person name="Hutchinson M.I."/>
            <person name="Powell A.J."/>
            <person name="Barry K."/>
            <person name="Miller A.N."/>
            <person name="Grigoriev I.V."/>
            <person name="Debuchy R."/>
            <person name="Gladieux P."/>
            <person name="Thoren M.H."/>
            <person name="Johannesson H."/>
        </authorList>
    </citation>
    <scope>NUCLEOTIDE SEQUENCE</scope>
    <source>
        <strain evidence="6">SMH3391-2</strain>
    </source>
</reference>
<dbReference type="Gene3D" id="3.40.50.1820">
    <property type="entry name" value="alpha/beta hydrolase"/>
    <property type="match status" value="1"/>
</dbReference>
<dbReference type="InterPro" id="IPR013595">
    <property type="entry name" value="Pept_S33_TAP-like_C"/>
</dbReference>
<feature type="domain" description="AB hydrolase-1" evidence="4">
    <location>
        <begin position="204"/>
        <end position="366"/>
    </location>
</feature>
<keyword evidence="2" id="KW-0378">Hydrolase</keyword>
<comment type="caution">
    <text evidence="6">The sequence shown here is derived from an EMBL/GenBank/DDBJ whole genome shotgun (WGS) entry which is preliminary data.</text>
</comment>
<evidence type="ECO:0000256" key="2">
    <source>
        <dbReference type="ARBA" id="ARBA00022801"/>
    </source>
</evidence>
<feature type="domain" description="Peptidase S33 tripeptidyl aminopeptidase-like C-terminal" evidence="5">
    <location>
        <begin position="560"/>
        <end position="643"/>
    </location>
</feature>
<evidence type="ECO:0000313" key="6">
    <source>
        <dbReference type="EMBL" id="KAK0610522.1"/>
    </source>
</evidence>
<dbReference type="Pfam" id="PF00561">
    <property type="entry name" value="Abhydrolase_1"/>
    <property type="match status" value="1"/>
</dbReference>
<dbReference type="AlphaFoldDB" id="A0AA39TGW0"/>